<feature type="region of interest" description="Disordered" evidence="2">
    <location>
        <begin position="207"/>
        <end position="230"/>
    </location>
</feature>
<dbReference type="AlphaFoldDB" id="A0A941F8C5"/>
<protein>
    <submittedName>
        <fullName evidence="3">Uncharacterized protein</fullName>
    </submittedName>
</protein>
<dbReference type="EMBL" id="JAGTPG010000001">
    <property type="protein sequence ID" value="MBR8638693.1"/>
    <property type="molecule type" value="Genomic_DNA"/>
</dbReference>
<keyword evidence="1" id="KW-0175">Coiled coil</keyword>
<dbReference type="Proteomes" id="UP000682308">
    <property type="component" value="Unassembled WGS sequence"/>
</dbReference>
<gene>
    <name evidence="3" type="ORF">KEF29_03610</name>
</gene>
<evidence type="ECO:0000256" key="1">
    <source>
        <dbReference type="SAM" id="Coils"/>
    </source>
</evidence>
<proteinExistence type="predicted"/>
<feature type="coiled-coil region" evidence="1">
    <location>
        <begin position="38"/>
        <end position="65"/>
    </location>
</feature>
<accession>A0A941F8C5</accession>
<reference evidence="3 4" key="1">
    <citation type="submission" date="2021-04" db="EMBL/GenBank/DDBJ databases">
        <title>Characterization of the biosynthetic gene cluster of new lipopeptides with antitumor activity in the genome of the marine Streptomyces PHM034.</title>
        <authorList>
            <person name="Ceniceros A."/>
            <person name="Canedo L."/>
            <person name="Mendez C."/>
            <person name="Olano C."/>
            <person name="Schleissner C."/>
            <person name="Cuevas C."/>
            <person name="De La Calle F."/>
            <person name="Salas J.A."/>
        </authorList>
    </citation>
    <scope>NUCLEOTIDE SEQUENCE [LARGE SCALE GENOMIC DNA]</scope>
    <source>
        <strain evidence="3 4">PHM034</strain>
    </source>
</reference>
<evidence type="ECO:0000256" key="2">
    <source>
        <dbReference type="SAM" id="MobiDB-lite"/>
    </source>
</evidence>
<comment type="caution">
    <text evidence="3">The sequence shown here is derived from an EMBL/GenBank/DDBJ whole genome shotgun (WGS) entry which is preliminary data.</text>
</comment>
<sequence length="230" mass="25850">MKVNGAALTKLAEDLAAYEGHPDLGFACCTAHAVADHVPGLRAEIERLSERVARLEDDKVRRLDQQAKDDDEYIQVLAERDRYRLAWLSARERAQAYDEGILRVVKDRESYQGWLKQEQAFTQHLQARIAELEAERHTTNEALTDAAEALRANRDRIAELEKAAEQIRHLHKDSPMGPCPVCIDADAMTRDEDYTLPYPCPTARLAGAKDCDPPSFRAAQPETTPEEAVS</sequence>
<feature type="coiled-coil region" evidence="1">
    <location>
        <begin position="115"/>
        <end position="170"/>
    </location>
</feature>
<evidence type="ECO:0000313" key="4">
    <source>
        <dbReference type="Proteomes" id="UP000682308"/>
    </source>
</evidence>
<evidence type="ECO:0000313" key="3">
    <source>
        <dbReference type="EMBL" id="MBR8638693.1"/>
    </source>
</evidence>
<organism evidence="3 4">
    <name type="scientific">Streptomyces tuirus</name>
    <dbReference type="NCBI Taxonomy" id="68278"/>
    <lineage>
        <taxon>Bacteria</taxon>
        <taxon>Bacillati</taxon>
        <taxon>Actinomycetota</taxon>
        <taxon>Actinomycetes</taxon>
        <taxon>Kitasatosporales</taxon>
        <taxon>Streptomycetaceae</taxon>
        <taxon>Streptomyces</taxon>
    </lineage>
</organism>
<name>A0A941F8C5_9ACTN</name>
<keyword evidence="4" id="KW-1185">Reference proteome</keyword>